<dbReference type="PROSITE" id="PS51406">
    <property type="entry name" value="FIBRINOGEN_C_2"/>
    <property type="match status" value="1"/>
</dbReference>
<dbReference type="SUPFAM" id="SSF56496">
    <property type="entry name" value="Fibrinogen C-terminal domain-like"/>
    <property type="match status" value="1"/>
</dbReference>
<dbReference type="SMART" id="SM00186">
    <property type="entry name" value="FBG"/>
    <property type="match status" value="1"/>
</dbReference>
<gene>
    <name evidence="4" type="primary">LOC121502498</name>
</gene>
<dbReference type="PANTHER" id="PTHR19143">
    <property type="entry name" value="FIBRINOGEN/TENASCIN/ANGIOPOEITIN"/>
    <property type="match status" value="1"/>
</dbReference>
<keyword evidence="3" id="KW-1185">Reference proteome</keyword>
<dbReference type="CDD" id="cd00087">
    <property type="entry name" value="FReD"/>
    <property type="match status" value="1"/>
</dbReference>
<feature type="domain" description="Fibrinogen C-terminal" evidence="2">
    <location>
        <begin position="89"/>
        <end position="303"/>
    </location>
</feature>
<dbReference type="Pfam" id="PF00147">
    <property type="entry name" value="Fibrinogen_C"/>
    <property type="match status" value="1"/>
</dbReference>
<proteinExistence type="predicted"/>
<dbReference type="InterPro" id="IPR014716">
    <property type="entry name" value="Fibrinogen_a/b/g_C_1"/>
</dbReference>
<organism evidence="3 4">
    <name type="scientific">Drosophila kikkawai</name>
    <name type="common">Fruit fly</name>
    <dbReference type="NCBI Taxonomy" id="30033"/>
    <lineage>
        <taxon>Eukaryota</taxon>
        <taxon>Metazoa</taxon>
        <taxon>Ecdysozoa</taxon>
        <taxon>Arthropoda</taxon>
        <taxon>Hexapoda</taxon>
        <taxon>Insecta</taxon>
        <taxon>Pterygota</taxon>
        <taxon>Neoptera</taxon>
        <taxon>Endopterygota</taxon>
        <taxon>Diptera</taxon>
        <taxon>Brachycera</taxon>
        <taxon>Muscomorpha</taxon>
        <taxon>Ephydroidea</taxon>
        <taxon>Drosophilidae</taxon>
        <taxon>Drosophila</taxon>
        <taxon>Sophophora</taxon>
    </lineage>
</organism>
<dbReference type="RefSeq" id="XP_041632141.1">
    <property type="nucleotide sequence ID" value="XM_041776207.2"/>
</dbReference>
<evidence type="ECO:0000313" key="3">
    <source>
        <dbReference type="Proteomes" id="UP001652661"/>
    </source>
</evidence>
<dbReference type="Proteomes" id="UP001652661">
    <property type="component" value="Chromosome 2L"/>
</dbReference>
<name>A0ABM3C6T3_DROKI</name>
<keyword evidence="1" id="KW-0732">Signal</keyword>
<reference evidence="3" key="1">
    <citation type="submission" date="2025-05" db="UniProtKB">
        <authorList>
            <consortium name="RefSeq"/>
        </authorList>
    </citation>
    <scope>NUCLEOTIDE SEQUENCE [LARGE SCALE GENOMIC DNA]</scope>
    <source>
        <strain evidence="3">14028-0561.14</strain>
    </source>
</reference>
<dbReference type="InterPro" id="IPR050373">
    <property type="entry name" value="Fibrinogen_C-term_domain"/>
</dbReference>
<evidence type="ECO:0000313" key="4">
    <source>
        <dbReference type="RefSeq" id="XP_041632141.1"/>
    </source>
</evidence>
<evidence type="ECO:0000259" key="2">
    <source>
        <dbReference type="PROSITE" id="PS51406"/>
    </source>
</evidence>
<reference evidence="4" key="2">
    <citation type="submission" date="2025-08" db="UniProtKB">
        <authorList>
            <consortium name="RefSeq"/>
        </authorList>
    </citation>
    <scope>IDENTIFICATION</scope>
    <source>
        <strain evidence="4">14028-0561.14</strain>
        <tissue evidence="4">Whole fly</tissue>
    </source>
</reference>
<dbReference type="InterPro" id="IPR036056">
    <property type="entry name" value="Fibrinogen-like_C"/>
</dbReference>
<feature type="chain" id="PRO_5046294919" evidence="1">
    <location>
        <begin position="19"/>
        <end position="307"/>
    </location>
</feature>
<dbReference type="InterPro" id="IPR002181">
    <property type="entry name" value="Fibrinogen_a/b/g_C_dom"/>
</dbReference>
<dbReference type="GeneID" id="121502498"/>
<protein>
    <submittedName>
        <fullName evidence="4">Ryncolin-4-like</fullName>
    </submittedName>
</protein>
<dbReference type="Gene3D" id="3.90.215.10">
    <property type="entry name" value="Gamma Fibrinogen, chain A, domain 1"/>
    <property type="match status" value="1"/>
</dbReference>
<accession>A0ABM3C6T3</accession>
<evidence type="ECO:0000256" key="1">
    <source>
        <dbReference type="SAM" id="SignalP"/>
    </source>
</evidence>
<feature type="signal peptide" evidence="1">
    <location>
        <begin position="1"/>
        <end position="18"/>
    </location>
</feature>
<sequence length="307" mass="35098">MWRFGILLCLLIATSSEGKDKKEVCSLLMMCDKIDEVKSEVASVREEQEHQKLISENQTLILKNQSDILKQQTQILELQAHILEKLTQPELLSYPLSCAEVSKNTKLKIRVPEYSENPFEVACDQRSHGGGWTIILRRNDGSQDFYLEWEVYKHGFGQLGNEFFLGLDKIHAITTAEPQELLVLLEDYEGTKRYEMYDDFKVGPESNNYTLESVGFASGDAGDSLTDQMGMMFSTKDRNNDVRTDGVECAIKFTGAWWYEKCHKSNLCGKYGDDGYGRGINWYTFMGHNYSLKRAVMMIRPKTSALN</sequence>